<accession>A0A157SSA5</accession>
<evidence type="ECO:0000313" key="3">
    <source>
        <dbReference type="EMBL" id="SAI73181.1"/>
    </source>
</evidence>
<dbReference type="Pfam" id="PF01464">
    <property type="entry name" value="SLT"/>
    <property type="match status" value="1"/>
</dbReference>
<dbReference type="InterPro" id="IPR008258">
    <property type="entry name" value="Transglycosylase_SLT_dom_1"/>
</dbReference>
<organism evidence="3 4">
    <name type="scientific">Bordetella ansorpii</name>
    <dbReference type="NCBI Taxonomy" id="288768"/>
    <lineage>
        <taxon>Bacteria</taxon>
        <taxon>Pseudomonadati</taxon>
        <taxon>Pseudomonadota</taxon>
        <taxon>Betaproteobacteria</taxon>
        <taxon>Burkholderiales</taxon>
        <taxon>Alcaligenaceae</taxon>
        <taxon>Bordetella</taxon>
    </lineage>
</organism>
<gene>
    <name evidence="3" type="primary">virB1</name>
    <name evidence="3" type="ORF">SAMEA3906486_04516</name>
</gene>
<name>A0A157SSA5_9BORD</name>
<proteinExistence type="predicted"/>
<dbReference type="Proteomes" id="UP000076848">
    <property type="component" value="Unassembled WGS sequence"/>
</dbReference>
<evidence type="ECO:0000313" key="4">
    <source>
        <dbReference type="Proteomes" id="UP000076848"/>
    </source>
</evidence>
<dbReference type="STRING" id="288768.SAMEA3906486_04516"/>
<keyword evidence="4" id="KW-1185">Reference proteome</keyword>
<dbReference type="EMBL" id="FKIF01000008">
    <property type="protein sequence ID" value="SAI73181.1"/>
    <property type="molecule type" value="Genomic_DNA"/>
</dbReference>
<protein>
    <submittedName>
        <fullName evidence="3">Type IV secretion system protein VirB1</fullName>
    </submittedName>
</protein>
<dbReference type="RefSeq" id="WP_066132016.1">
    <property type="nucleotide sequence ID" value="NZ_FKIF01000008.1"/>
</dbReference>
<dbReference type="InterPro" id="IPR023346">
    <property type="entry name" value="Lysozyme-like_dom_sf"/>
</dbReference>
<dbReference type="OrthoDB" id="8565485at2"/>
<dbReference type="AlphaFoldDB" id="A0A157SSA5"/>
<evidence type="ECO:0000256" key="1">
    <source>
        <dbReference type="SAM" id="MobiDB-lite"/>
    </source>
</evidence>
<reference evidence="3 4" key="1">
    <citation type="submission" date="2016-04" db="EMBL/GenBank/DDBJ databases">
        <authorList>
            <consortium name="Pathogen Informatics"/>
        </authorList>
    </citation>
    <scope>NUCLEOTIDE SEQUENCE [LARGE SCALE GENOMIC DNA]</scope>
    <source>
        <strain evidence="3 4">H050680373</strain>
    </source>
</reference>
<dbReference type="SUPFAM" id="SSF53955">
    <property type="entry name" value="Lysozyme-like"/>
    <property type="match status" value="1"/>
</dbReference>
<evidence type="ECO:0000259" key="2">
    <source>
        <dbReference type="Pfam" id="PF01464"/>
    </source>
</evidence>
<dbReference type="CDD" id="cd16892">
    <property type="entry name" value="LT_VirB1-like"/>
    <property type="match status" value="1"/>
</dbReference>
<dbReference type="Gene3D" id="1.10.530.10">
    <property type="match status" value="1"/>
</dbReference>
<feature type="domain" description="Transglycosylase SLT" evidence="2">
    <location>
        <begin position="10"/>
        <end position="142"/>
    </location>
</feature>
<feature type="region of interest" description="Disordered" evidence="1">
    <location>
        <begin position="157"/>
        <end position="223"/>
    </location>
</feature>
<sequence length="223" mass="23414">MIDLAALALACAPHVDLNTLKAVVKHESSAHPYAIGVNGSTPRSIYPRSREEAVATAQALRNDGIDFDAGLGSINVRNWSWLGLDIETVFDPCSNLQAVQTVLADCYQRAAKKYAPGDPALVAALSCYNTGTFTRGVTNGYVRKLLARTEATKPVKIPAIRKQGADHSQSGLAPGSKTAEDGSAEQPADAEAATDVFANPAPDAMAPRQDHAPATGAADPHQQ</sequence>